<evidence type="ECO:0000256" key="1">
    <source>
        <dbReference type="SAM" id="SignalP"/>
    </source>
</evidence>
<organism evidence="2 3">
    <name type="scientific">Rattus norvegicus</name>
    <name type="common">Rat</name>
    <dbReference type="NCBI Taxonomy" id="10116"/>
    <lineage>
        <taxon>Eukaryota</taxon>
        <taxon>Metazoa</taxon>
        <taxon>Chordata</taxon>
        <taxon>Craniata</taxon>
        <taxon>Vertebrata</taxon>
        <taxon>Euteleostomi</taxon>
        <taxon>Mammalia</taxon>
        <taxon>Eutheria</taxon>
        <taxon>Euarchontoglires</taxon>
        <taxon>Glires</taxon>
        <taxon>Rodentia</taxon>
        <taxon>Myomorpha</taxon>
        <taxon>Muroidea</taxon>
        <taxon>Muridae</taxon>
        <taxon>Murinae</taxon>
        <taxon>Rattus</taxon>
    </lineage>
</organism>
<feature type="signal peptide" evidence="1">
    <location>
        <begin position="1"/>
        <end position="17"/>
    </location>
</feature>
<keyword evidence="1" id="KW-0732">Signal</keyword>
<evidence type="ECO:0000313" key="3">
    <source>
        <dbReference type="Proteomes" id="UP000234681"/>
    </source>
</evidence>
<evidence type="ECO:0000313" key="2">
    <source>
        <dbReference type="EMBL" id="EDL83284.1"/>
    </source>
</evidence>
<dbReference type="EMBL" id="CH474007">
    <property type="protein sequence ID" value="EDL83284.1"/>
    <property type="molecule type" value="Genomic_DNA"/>
</dbReference>
<accession>A6JYJ1</accession>
<dbReference type="Proteomes" id="UP000234681">
    <property type="component" value="Chromosome 8"/>
</dbReference>
<protein>
    <submittedName>
        <fullName evidence="2">Kin of IRRE like 3 (Drosophila) (Predicted), isoform CRA_b</fullName>
    </submittedName>
</protein>
<reference evidence="2 3" key="1">
    <citation type="submission" date="2005-09" db="EMBL/GenBank/DDBJ databases">
        <authorList>
            <person name="Mural R.J."/>
            <person name="Li P.W."/>
            <person name="Adams M.D."/>
            <person name="Amanatides P.G."/>
            <person name="Baden-Tillson H."/>
            <person name="Barnstead M."/>
            <person name="Chin S.H."/>
            <person name="Dew I."/>
            <person name="Evans C.A."/>
            <person name="Ferriera S."/>
            <person name="Flanigan M."/>
            <person name="Fosler C."/>
            <person name="Glodek A."/>
            <person name="Gu Z."/>
            <person name="Holt R.A."/>
            <person name="Jennings D."/>
            <person name="Kraft C.L."/>
            <person name="Lu F."/>
            <person name="Nguyen T."/>
            <person name="Nusskern D.R."/>
            <person name="Pfannkoch C.M."/>
            <person name="Sitter C."/>
            <person name="Sutton G.G."/>
            <person name="Venter J.C."/>
            <person name="Wang Z."/>
            <person name="Woodage T."/>
            <person name="Zheng X.H."/>
            <person name="Zhong F."/>
        </authorList>
    </citation>
    <scope>NUCLEOTIDE SEQUENCE [LARGE SCALE GENOMIC DNA]</scope>
    <source>
        <strain>BN</strain>
        <strain evidence="3">Sprague-Dawley</strain>
    </source>
</reference>
<dbReference type="AlphaFoldDB" id="A6JYJ1"/>
<sequence>MLIAIVMLFLRPITCAALYFNVCKGDYNFNMNVKQIS</sequence>
<proteinExistence type="predicted"/>
<gene>
    <name evidence="2" type="primary">Kirrel3_predicted</name>
    <name evidence="2" type="ORF">rCG_22720</name>
</gene>
<name>A6JYJ1_RAT</name>
<feature type="chain" id="PRO_5039928375" evidence="1">
    <location>
        <begin position="18"/>
        <end position="37"/>
    </location>
</feature>